<proteinExistence type="predicted"/>
<evidence type="ECO:0000313" key="1">
    <source>
        <dbReference type="EMBL" id="CAC5426088.1"/>
    </source>
</evidence>
<dbReference type="Proteomes" id="UP000507470">
    <property type="component" value="Unassembled WGS sequence"/>
</dbReference>
<accession>A0A6J8EZK8</accession>
<dbReference type="OrthoDB" id="6149069at2759"/>
<keyword evidence="2" id="KW-1185">Reference proteome</keyword>
<name>A0A6J8EZK8_MYTCO</name>
<organism evidence="1 2">
    <name type="scientific">Mytilus coruscus</name>
    <name type="common">Sea mussel</name>
    <dbReference type="NCBI Taxonomy" id="42192"/>
    <lineage>
        <taxon>Eukaryota</taxon>
        <taxon>Metazoa</taxon>
        <taxon>Spiralia</taxon>
        <taxon>Lophotrochozoa</taxon>
        <taxon>Mollusca</taxon>
        <taxon>Bivalvia</taxon>
        <taxon>Autobranchia</taxon>
        <taxon>Pteriomorphia</taxon>
        <taxon>Mytilida</taxon>
        <taxon>Mytiloidea</taxon>
        <taxon>Mytilidae</taxon>
        <taxon>Mytilinae</taxon>
        <taxon>Mytilus</taxon>
    </lineage>
</organism>
<dbReference type="EMBL" id="CACVKT020010335">
    <property type="protein sequence ID" value="CAC5426088.1"/>
    <property type="molecule type" value="Genomic_DNA"/>
</dbReference>
<evidence type="ECO:0000313" key="2">
    <source>
        <dbReference type="Proteomes" id="UP000507470"/>
    </source>
</evidence>
<dbReference type="AlphaFoldDB" id="A0A6J8EZK8"/>
<sequence length="450" mass="52656">MIQYAVMVYTAINGNCIDPVDNACVTELPTIIDAIYGETIKLKKFHIADAVMELKGSYLIKIPNQRSYRLHHPTLQESVIISFAQIDEENMNKIIPLISWSFFLKIVKPESYKEKDGEVVLRIPINSYELLADRLAEFYIGEFTYSFVSDLKALEKEDNKDIHTENMIRSSETYRLDSYFENTKSKECFLANLLNIVAKTDKLDTYDFILKTFNQIIKTSNNYNTKVYMKFALITSLYAICSIKDTVTMKDVKSDKATLDIVEENEIPVLLDQGVILTRIPSITSMFHEEDASKTCVFFTCIWKSYELFNIPVLEFLLSKYNQTPFNSYLFLKMAYRDKWIKQEVINKRIFRKMPSLSFDSLKWMMEKFADQHFTDVDFILEIACKYLMFDTVEYLSSRSCAVSVRYFEYHHELKGFKDVQTWLNLLWNEFDHDSVDIGRLVSTSCKKKS</sequence>
<protein>
    <submittedName>
        <fullName evidence="1">Uncharacterized protein</fullName>
    </submittedName>
</protein>
<reference evidence="1 2" key="1">
    <citation type="submission" date="2020-06" db="EMBL/GenBank/DDBJ databases">
        <authorList>
            <person name="Li R."/>
            <person name="Bekaert M."/>
        </authorList>
    </citation>
    <scope>NUCLEOTIDE SEQUENCE [LARGE SCALE GENOMIC DNA]</scope>
    <source>
        <strain evidence="2">wild</strain>
    </source>
</reference>
<gene>
    <name evidence="1" type="ORF">MCOR_57829</name>
</gene>